<evidence type="ECO:0000259" key="1">
    <source>
        <dbReference type="PROSITE" id="PS51340"/>
    </source>
</evidence>
<dbReference type="PANTHER" id="PTHR30212:SF2">
    <property type="entry name" value="PROTEIN YIIM"/>
    <property type="match status" value="1"/>
</dbReference>
<dbReference type="PANTHER" id="PTHR30212">
    <property type="entry name" value="PROTEIN YIIM"/>
    <property type="match status" value="1"/>
</dbReference>
<dbReference type="InterPro" id="IPR011037">
    <property type="entry name" value="Pyrv_Knase-like_insert_dom_sf"/>
</dbReference>
<dbReference type="Gene3D" id="2.40.33.20">
    <property type="entry name" value="PK beta-barrel domain-like"/>
    <property type="match status" value="1"/>
</dbReference>
<dbReference type="GO" id="GO:0003824">
    <property type="term" value="F:catalytic activity"/>
    <property type="evidence" value="ECO:0007669"/>
    <property type="project" value="InterPro"/>
</dbReference>
<gene>
    <name evidence="2" type="ORF">C8N24_5371</name>
</gene>
<keyword evidence="3" id="KW-1185">Reference proteome</keyword>
<dbReference type="RefSeq" id="WP_211340156.1">
    <property type="nucleotide sequence ID" value="NZ_RBIL01000002.1"/>
</dbReference>
<dbReference type="AlphaFoldDB" id="A0A660L709"/>
<sequence>MPQLLSVNVGTPQQLALRRGRPMMSAIAKHPVTGRVRVEGVNVAGDAQADLRVHGGPDKAVYAYAREDIAWWEEQLEREIPDGMFGENLTTEGLDVSGALIGERWTIGTVELEVCQPRQPCSKLGLRFENLRMVKLFAQASRPGAYLRIITEGELGAGDAIAVTHLPEDHAVTIAQVSDAILLDDTLIPQVVGATALPTDLREWMRAQAA</sequence>
<name>A0A660L709_9ACTN</name>
<feature type="domain" description="MOSC" evidence="1">
    <location>
        <begin position="30"/>
        <end position="164"/>
    </location>
</feature>
<evidence type="ECO:0000313" key="3">
    <source>
        <dbReference type="Proteomes" id="UP000278962"/>
    </source>
</evidence>
<dbReference type="Pfam" id="PF03473">
    <property type="entry name" value="MOSC"/>
    <property type="match status" value="1"/>
</dbReference>
<protein>
    <submittedName>
        <fullName evidence="2">MOSC domain-containing protein YiiM</fullName>
    </submittedName>
</protein>
<reference evidence="2 3" key="1">
    <citation type="submission" date="2018-10" db="EMBL/GenBank/DDBJ databases">
        <title>Genomic Encyclopedia of Archaeal and Bacterial Type Strains, Phase II (KMG-II): from individual species to whole genera.</title>
        <authorList>
            <person name="Goeker M."/>
        </authorList>
    </citation>
    <scope>NUCLEOTIDE SEQUENCE [LARGE SCALE GENOMIC DNA]</scope>
    <source>
        <strain evidence="2 3">DSM 14954</strain>
    </source>
</reference>
<dbReference type="InterPro" id="IPR052353">
    <property type="entry name" value="Benzoxazolinone_Detox_Enz"/>
</dbReference>
<dbReference type="GO" id="GO:0030151">
    <property type="term" value="F:molybdenum ion binding"/>
    <property type="evidence" value="ECO:0007669"/>
    <property type="project" value="InterPro"/>
</dbReference>
<comment type="caution">
    <text evidence="2">The sequence shown here is derived from an EMBL/GenBank/DDBJ whole genome shotgun (WGS) entry which is preliminary data.</text>
</comment>
<proteinExistence type="predicted"/>
<evidence type="ECO:0000313" key="2">
    <source>
        <dbReference type="EMBL" id="RKQ87350.1"/>
    </source>
</evidence>
<dbReference type="EMBL" id="RBIL01000002">
    <property type="protein sequence ID" value="RKQ87350.1"/>
    <property type="molecule type" value="Genomic_DNA"/>
</dbReference>
<dbReference type="Proteomes" id="UP000278962">
    <property type="component" value="Unassembled WGS sequence"/>
</dbReference>
<dbReference type="InterPro" id="IPR005302">
    <property type="entry name" value="MoCF_Sase_C"/>
</dbReference>
<organism evidence="2 3">
    <name type="scientific">Solirubrobacter pauli</name>
    <dbReference type="NCBI Taxonomy" id="166793"/>
    <lineage>
        <taxon>Bacteria</taxon>
        <taxon>Bacillati</taxon>
        <taxon>Actinomycetota</taxon>
        <taxon>Thermoleophilia</taxon>
        <taxon>Solirubrobacterales</taxon>
        <taxon>Solirubrobacteraceae</taxon>
        <taxon>Solirubrobacter</taxon>
    </lineage>
</organism>
<dbReference type="GO" id="GO:0030170">
    <property type="term" value="F:pyridoxal phosphate binding"/>
    <property type="evidence" value="ECO:0007669"/>
    <property type="project" value="InterPro"/>
</dbReference>
<dbReference type="SUPFAM" id="SSF50800">
    <property type="entry name" value="PK beta-barrel domain-like"/>
    <property type="match status" value="1"/>
</dbReference>
<accession>A0A660L709</accession>
<dbReference type="PROSITE" id="PS51340">
    <property type="entry name" value="MOSC"/>
    <property type="match status" value="1"/>
</dbReference>